<evidence type="ECO:0000256" key="1">
    <source>
        <dbReference type="SAM" id="MobiDB-lite"/>
    </source>
</evidence>
<feature type="compositionally biased region" description="Basic and acidic residues" evidence="1">
    <location>
        <begin position="307"/>
        <end position="318"/>
    </location>
</feature>
<keyword evidence="3" id="KW-1185">Reference proteome</keyword>
<gene>
    <name evidence="2" type="ORF">CMC5_077070</name>
</gene>
<sequence>MSGLSRLSRPEMRTIAGQLLEGLQARAASGPPEPSLDDFIPQLAAVNARLSGHLAGGAVADARRRSQLVRLDEADDEVDTWLRHVAGFLEVEARRRTGNLQEAVKALKAQAFPEGLSPIRAYVPEENLYCRTAIAVLQSAAHAPTVAAIRLPADWLTAWATAIEASEAAFIEASKARQAQSHHVSHGMDAKGEFVEVARRLRHYVQSRASRREKSRVDEGERLLSPLTLPLKKLRMEDKARATRREKAAQEGSAAQASQQGEVARAAQEGSAAEMAPEGESARAALEGSGAQASQQGEVTSAGVEGSDAKVTLEDESARVAQTGSAAERPQADEAADAAPEGSVADMALAGAVASAAQESAAESTEASQVTANGLDAAKGRLVSEESNASDVPGGGDAGEGPGGRGGAAFGRCRPEEACEGMRTRRGKGQGVEAAMPAAATRWSCSTELALTPIAPMKAPRSSRRGMPPAKGIKPPLVCSSP</sequence>
<dbReference type="EMBL" id="CP012159">
    <property type="protein sequence ID" value="AKT43475.1"/>
    <property type="molecule type" value="Genomic_DNA"/>
</dbReference>
<evidence type="ECO:0000313" key="3">
    <source>
        <dbReference type="Proteomes" id="UP000067626"/>
    </source>
</evidence>
<accession>A0A0K1ERB7</accession>
<feature type="region of interest" description="Disordered" evidence="1">
    <location>
        <begin position="455"/>
        <end position="482"/>
    </location>
</feature>
<reference evidence="2 3" key="1">
    <citation type="submission" date="2015-07" db="EMBL/GenBank/DDBJ databases">
        <title>Genome analysis of myxobacterium Chondromyces crocatus Cm c5 reveals a high potential for natural compound synthesis and the genetic basis for the loss of fruiting body formation.</title>
        <authorList>
            <person name="Zaburannyi N."/>
            <person name="Bunk B."/>
            <person name="Maier J."/>
            <person name="Overmann J."/>
            <person name="Mueller R."/>
        </authorList>
    </citation>
    <scope>NUCLEOTIDE SEQUENCE [LARGE SCALE GENOMIC DNA]</scope>
    <source>
        <strain evidence="2 3">Cm c5</strain>
    </source>
</reference>
<dbReference type="PATRIC" id="fig|52.7.peg.8476"/>
<feature type="compositionally biased region" description="Gly residues" evidence="1">
    <location>
        <begin position="393"/>
        <end position="409"/>
    </location>
</feature>
<name>A0A0K1ERB7_CHOCO</name>
<protein>
    <submittedName>
        <fullName evidence="2">Uncharacterized protein</fullName>
    </submittedName>
</protein>
<dbReference type="AlphaFoldDB" id="A0A0K1ERB7"/>
<feature type="region of interest" description="Disordered" evidence="1">
    <location>
        <begin position="384"/>
        <end position="412"/>
    </location>
</feature>
<organism evidence="2 3">
    <name type="scientific">Chondromyces crocatus</name>
    <dbReference type="NCBI Taxonomy" id="52"/>
    <lineage>
        <taxon>Bacteria</taxon>
        <taxon>Pseudomonadati</taxon>
        <taxon>Myxococcota</taxon>
        <taxon>Polyangia</taxon>
        <taxon>Polyangiales</taxon>
        <taxon>Polyangiaceae</taxon>
        <taxon>Chondromyces</taxon>
    </lineage>
</organism>
<evidence type="ECO:0000313" key="2">
    <source>
        <dbReference type="EMBL" id="AKT43475.1"/>
    </source>
</evidence>
<feature type="compositionally biased region" description="Low complexity" evidence="1">
    <location>
        <begin position="250"/>
        <end position="262"/>
    </location>
</feature>
<feature type="region of interest" description="Disordered" evidence="1">
    <location>
        <begin position="234"/>
        <end position="341"/>
    </location>
</feature>
<feature type="compositionally biased region" description="Basic and acidic residues" evidence="1">
    <location>
        <begin position="234"/>
        <end position="249"/>
    </location>
</feature>
<dbReference type="Proteomes" id="UP000067626">
    <property type="component" value="Chromosome"/>
</dbReference>
<dbReference type="KEGG" id="ccro:CMC5_077070"/>
<proteinExistence type="predicted"/>